<reference evidence="2" key="2">
    <citation type="submission" date="2020-11" db="EMBL/GenBank/DDBJ databases">
        <authorList>
            <person name="McCartney M.A."/>
            <person name="Auch B."/>
            <person name="Kono T."/>
            <person name="Mallez S."/>
            <person name="Becker A."/>
            <person name="Gohl D.M."/>
            <person name="Silverstein K.A.T."/>
            <person name="Koren S."/>
            <person name="Bechman K.B."/>
            <person name="Herman A."/>
            <person name="Abrahante J.E."/>
            <person name="Garbe J."/>
        </authorList>
    </citation>
    <scope>NUCLEOTIDE SEQUENCE</scope>
    <source>
        <strain evidence="2">Duluth1</strain>
        <tissue evidence="2">Whole animal</tissue>
    </source>
</reference>
<evidence type="ECO:0000256" key="1">
    <source>
        <dbReference type="SAM" id="SignalP"/>
    </source>
</evidence>
<protein>
    <submittedName>
        <fullName evidence="2">Uncharacterized protein</fullName>
    </submittedName>
</protein>
<feature type="chain" id="PRO_5038384416" evidence="1">
    <location>
        <begin position="17"/>
        <end position="81"/>
    </location>
</feature>
<organism evidence="2 3">
    <name type="scientific">Dreissena polymorpha</name>
    <name type="common">Zebra mussel</name>
    <name type="synonym">Mytilus polymorpha</name>
    <dbReference type="NCBI Taxonomy" id="45954"/>
    <lineage>
        <taxon>Eukaryota</taxon>
        <taxon>Metazoa</taxon>
        <taxon>Spiralia</taxon>
        <taxon>Lophotrochozoa</taxon>
        <taxon>Mollusca</taxon>
        <taxon>Bivalvia</taxon>
        <taxon>Autobranchia</taxon>
        <taxon>Heteroconchia</taxon>
        <taxon>Euheterodonta</taxon>
        <taxon>Imparidentia</taxon>
        <taxon>Neoheterodontei</taxon>
        <taxon>Myida</taxon>
        <taxon>Dreissenoidea</taxon>
        <taxon>Dreissenidae</taxon>
        <taxon>Dreissena</taxon>
    </lineage>
</organism>
<dbReference type="Proteomes" id="UP000828390">
    <property type="component" value="Unassembled WGS sequence"/>
</dbReference>
<gene>
    <name evidence="2" type="ORF">DPMN_190368</name>
</gene>
<keyword evidence="3" id="KW-1185">Reference proteome</keyword>
<evidence type="ECO:0000313" key="2">
    <source>
        <dbReference type="EMBL" id="KAH3755670.1"/>
    </source>
</evidence>
<evidence type="ECO:0000313" key="3">
    <source>
        <dbReference type="Proteomes" id="UP000828390"/>
    </source>
</evidence>
<dbReference type="EMBL" id="JAIWYP010000010">
    <property type="protein sequence ID" value="KAH3755670.1"/>
    <property type="molecule type" value="Genomic_DNA"/>
</dbReference>
<accession>A0A9D4DW24</accession>
<sequence length="81" mass="9385">MKDVLYVLNLAVIAFAAEPACQVCTRYHYEELLLERVLRNELALKQTLKDIKETSTKNAVAFRKLQDENEQVNNAIESMER</sequence>
<comment type="caution">
    <text evidence="2">The sequence shown here is derived from an EMBL/GenBank/DDBJ whole genome shotgun (WGS) entry which is preliminary data.</text>
</comment>
<name>A0A9D4DW24_DREPO</name>
<feature type="signal peptide" evidence="1">
    <location>
        <begin position="1"/>
        <end position="16"/>
    </location>
</feature>
<reference evidence="2" key="1">
    <citation type="journal article" date="2019" name="bioRxiv">
        <title>The Genome of the Zebra Mussel, Dreissena polymorpha: A Resource for Invasive Species Research.</title>
        <authorList>
            <person name="McCartney M.A."/>
            <person name="Auch B."/>
            <person name="Kono T."/>
            <person name="Mallez S."/>
            <person name="Zhang Y."/>
            <person name="Obille A."/>
            <person name="Becker A."/>
            <person name="Abrahante J.E."/>
            <person name="Garbe J."/>
            <person name="Badalamenti J.P."/>
            <person name="Herman A."/>
            <person name="Mangelson H."/>
            <person name="Liachko I."/>
            <person name="Sullivan S."/>
            <person name="Sone E.D."/>
            <person name="Koren S."/>
            <person name="Silverstein K.A.T."/>
            <person name="Beckman K.B."/>
            <person name="Gohl D.M."/>
        </authorList>
    </citation>
    <scope>NUCLEOTIDE SEQUENCE</scope>
    <source>
        <strain evidence="2">Duluth1</strain>
        <tissue evidence="2">Whole animal</tissue>
    </source>
</reference>
<dbReference type="AlphaFoldDB" id="A0A9D4DW24"/>
<keyword evidence="1" id="KW-0732">Signal</keyword>
<proteinExistence type="predicted"/>